<dbReference type="Proteomes" id="UP001168821">
    <property type="component" value="Unassembled WGS sequence"/>
</dbReference>
<evidence type="ECO:0000259" key="3">
    <source>
        <dbReference type="Pfam" id="PF00561"/>
    </source>
</evidence>
<evidence type="ECO:0000256" key="2">
    <source>
        <dbReference type="ARBA" id="ARBA00022801"/>
    </source>
</evidence>
<keyword evidence="2" id="KW-0378">Hydrolase</keyword>
<dbReference type="Gene3D" id="3.40.50.1820">
    <property type="entry name" value="alpha/beta hydrolase"/>
    <property type="match status" value="1"/>
</dbReference>
<accession>A0AA38M427</accession>
<keyword evidence="5" id="KW-1185">Reference proteome</keyword>
<protein>
    <recommendedName>
        <fullName evidence="3">AB hydrolase-1 domain-containing protein</fullName>
    </recommendedName>
</protein>
<proteinExistence type="inferred from homology"/>
<comment type="similarity">
    <text evidence="1">Belongs to the AB hydrolase superfamily.</text>
</comment>
<feature type="domain" description="AB hydrolase-1" evidence="3">
    <location>
        <begin position="53"/>
        <end position="164"/>
    </location>
</feature>
<dbReference type="PANTHER" id="PTHR43798">
    <property type="entry name" value="MONOACYLGLYCEROL LIPASE"/>
    <property type="match status" value="1"/>
</dbReference>
<dbReference type="PANTHER" id="PTHR43798:SF14">
    <property type="entry name" value="SERINE HYDROLASE-LIKE PROTEIN DDB_G0286239"/>
    <property type="match status" value="1"/>
</dbReference>
<comment type="caution">
    <text evidence="4">The sequence shown here is derived from an EMBL/GenBank/DDBJ whole genome shotgun (WGS) entry which is preliminary data.</text>
</comment>
<name>A0AA38M427_9CUCU</name>
<dbReference type="InterPro" id="IPR050266">
    <property type="entry name" value="AB_hydrolase_sf"/>
</dbReference>
<dbReference type="InterPro" id="IPR000073">
    <property type="entry name" value="AB_hydrolase_1"/>
</dbReference>
<organism evidence="4 5">
    <name type="scientific">Zophobas morio</name>
    <dbReference type="NCBI Taxonomy" id="2755281"/>
    <lineage>
        <taxon>Eukaryota</taxon>
        <taxon>Metazoa</taxon>
        <taxon>Ecdysozoa</taxon>
        <taxon>Arthropoda</taxon>
        <taxon>Hexapoda</taxon>
        <taxon>Insecta</taxon>
        <taxon>Pterygota</taxon>
        <taxon>Neoptera</taxon>
        <taxon>Endopterygota</taxon>
        <taxon>Coleoptera</taxon>
        <taxon>Polyphaga</taxon>
        <taxon>Cucujiformia</taxon>
        <taxon>Tenebrionidae</taxon>
        <taxon>Zophobas</taxon>
    </lineage>
</organism>
<dbReference type="AlphaFoldDB" id="A0AA38M427"/>
<evidence type="ECO:0000313" key="5">
    <source>
        <dbReference type="Proteomes" id="UP001168821"/>
    </source>
</evidence>
<dbReference type="EMBL" id="JALNTZ010000008">
    <property type="protein sequence ID" value="KAJ3642711.1"/>
    <property type="molecule type" value="Genomic_DNA"/>
</dbReference>
<dbReference type="Pfam" id="PF00561">
    <property type="entry name" value="Abhydrolase_1"/>
    <property type="match status" value="1"/>
</dbReference>
<dbReference type="SUPFAM" id="SSF53474">
    <property type="entry name" value="alpha/beta-Hydrolases"/>
    <property type="match status" value="1"/>
</dbReference>
<sequence>MSVRGHLLLTRFLKHNPTLVRFNSTKLNYQEIQIPVPWGHVAGKWWGPTDKRPILTLHGWQDNCGSFNRLIPLLNPDVGFLAIDFPGHGYSSRIPSGLYCHFADYLILVQYLVNYFKWPKVSLLGHSMGGIVSFMYTMVYPQNVDFLMCIDGAKPMIAENNIPRIARNITKFSRYVQFEMSDKEPPSYTIEEIKHKISLPNKNSVMYENAHHLMERNIAPSKVHPGKYYFTRDPRLRAGELVNWPQEESLAFAKFMTCPIFLAKAISGSYYEVKKNFYDVLDVLKESSVDCQYHRVEGTHHVHLNNPEILAGLMKEFIVKHNTAERGGGGMHEEMKVEGRN</sequence>
<dbReference type="GO" id="GO:0016020">
    <property type="term" value="C:membrane"/>
    <property type="evidence" value="ECO:0007669"/>
    <property type="project" value="TreeGrafter"/>
</dbReference>
<reference evidence="4" key="1">
    <citation type="journal article" date="2023" name="G3 (Bethesda)">
        <title>Whole genome assemblies of Zophobas morio and Tenebrio molitor.</title>
        <authorList>
            <person name="Kaur S."/>
            <person name="Stinson S.A."/>
            <person name="diCenzo G.C."/>
        </authorList>
    </citation>
    <scope>NUCLEOTIDE SEQUENCE</scope>
    <source>
        <strain evidence="4">QUZm001</strain>
    </source>
</reference>
<evidence type="ECO:0000313" key="4">
    <source>
        <dbReference type="EMBL" id="KAJ3642711.1"/>
    </source>
</evidence>
<dbReference type="GO" id="GO:0016787">
    <property type="term" value="F:hydrolase activity"/>
    <property type="evidence" value="ECO:0007669"/>
    <property type="project" value="UniProtKB-KW"/>
</dbReference>
<gene>
    <name evidence="4" type="ORF">Zmor_025469</name>
</gene>
<dbReference type="InterPro" id="IPR029058">
    <property type="entry name" value="AB_hydrolase_fold"/>
</dbReference>
<evidence type="ECO:0000256" key="1">
    <source>
        <dbReference type="ARBA" id="ARBA00008645"/>
    </source>
</evidence>